<accession>A0AAD7UBR9</accession>
<dbReference type="Pfam" id="PF00644">
    <property type="entry name" value="PARP"/>
    <property type="match status" value="1"/>
</dbReference>
<dbReference type="SUPFAM" id="SSF90209">
    <property type="entry name" value="Ran binding protein zinc finger-like"/>
    <property type="match status" value="1"/>
</dbReference>
<keyword evidence="1" id="KW-0479">Metal-binding</keyword>
<dbReference type="Proteomes" id="UP001230188">
    <property type="component" value="Unassembled WGS sequence"/>
</dbReference>
<evidence type="ECO:0000256" key="4">
    <source>
        <dbReference type="PROSITE-ProRule" id="PRU00322"/>
    </source>
</evidence>
<sequence>MEDVEMEIALAVSRADFEAAAAAKRTEWSCARCTLDNPASAGRCEACLADREAPFVVAAPPTERRECGLPGCVRPAWRGFCSEEHRRRALRRRLAAPASDDEERCFVGPDGDFSVALLTRQSPRRQEIAQHFVKAWRKSAPPIVKHVLRVSPSPALVERFERYAAAVGNVRLRYHGTSSLCDFGVDLAAAPCDNDDCALCSILARGFELARAGTGPNIKKRGLRYGRGIYLSATSGKSNDYAFRTERPRRASHGRHERWRAIFVCSVAAGKAFKTTAPELHLDRPPPGYDSVVGEVGDYLNYDELVVYTEAAVLPNFIIIYAFPGKL</sequence>
<dbReference type="Gene3D" id="3.90.228.10">
    <property type="match status" value="1"/>
</dbReference>
<dbReference type="PANTHER" id="PTHR31681">
    <property type="entry name" value="C2H2-LIKE ZINC FINGER PROTEIN"/>
    <property type="match status" value="1"/>
</dbReference>
<dbReference type="Gene3D" id="2.30.30.380">
    <property type="entry name" value="Zn-finger domain of Sec23/24"/>
    <property type="match status" value="1"/>
</dbReference>
<dbReference type="AlphaFoldDB" id="A0AAD7UBR9"/>
<dbReference type="SUPFAM" id="SSF56399">
    <property type="entry name" value="ADP-ribosylation"/>
    <property type="match status" value="1"/>
</dbReference>
<dbReference type="GO" id="GO:0008270">
    <property type="term" value="F:zinc ion binding"/>
    <property type="evidence" value="ECO:0007669"/>
    <property type="project" value="UniProtKB-KW"/>
</dbReference>
<comment type="caution">
    <text evidence="6">The sequence shown here is derived from an EMBL/GenBank/DDBJ whole genome shotgun (WGS) entry which is preliminary data.</text>
</comment>
<dbReference type="SMART" id="SM00547">
    <property type="entry name" value="ZnF_RBZ"/>
    <property type="match status" value="1"/>
</dbReference>
<reference evidence="6" key="1">
    <citation type="submission" date="2023-01" db="EMBL/GenBank/DDBJ databases">
        <title>Metagenome sequencing of chrysophaentin producing Chrysophaeum taylorii.</title>
        <authorList>
            <person name="Davison J."/>
            <person name="Bewley C."/>
        </authorList>
    </citation>
    <scope>NUCLEOTIDE SEQUENCE</scope>
    <source>
        <strain evidence="6">NIES-1699</strain>
    </source>
</reference>
<keyword evidence="3" id="KW-0862">Zinc</keyword>
<organism evidence="6 7">
    <name type="scientific">Chrysophaeum taylorii</name>
    <dbReference type="NCBI Taxonomy" id="2483200"/>
    <lineage>
        <taxon>Eukaryota</taxon>
        <taxon>Sar</taxon>
        <taxon>Stramenopiles</taxon>
        <taxon>Ochrophyta</taxon>
        <taxon>Pelagophyceae</taxon>
        <taxon>Pelagomonadales</taxon>
        <taxon>Pelagomonadaceae</taxon>
        <taxon>Chrysophaeum</taxon>
    </lineage>
</organism>
<evidence type="ECO:0000256" key="2">
    <source>
        <dbReference type="ARBA" id="ARBA00022771"/>
    </source>
</evidence>
<keyword evidence="7" id="KW-1185">Reference proteome</keyword>
<dbReference type="InterPro" id="IPR036443">
    <property type="entry name" value="Znf_RanBP2_sf"/>
</dbReference>
<dbReference type="GO" id="GO:0003950">
    <property type="term" value="F:NAD+ poly-ADP-ribosyltransferase activity"/>
    <property type="evidence" value="ECO:0007669"/>
    <property type="project" value="InterPro"/>
</dbReference>
<dbReference type="PROSITE" id="PS50199">
    <property type="entry name" value="ZF_RANBP2_2"/>
    <property type="match status" value="1"/>
</dbReference>
<proteinExistence type="predicted"/>
<name>A0AAD7UBR9_9STRA</name>
<dbReference type="EMBL" id="JAQMWT010000474">
    <property type="protein sequence ID" value="KAJ8600799.1"/>
    <property type="molecule type" value="Genomic_DNA"/>
</dbReference>
<dbReference type="PANTHER" id="PTHR31681:SF3">
    <property type="entry name" value="OS04G0690100 PROTEIN"/>
    <property type="match status" value="1"/>
</dbReference>
<keyword evidence="2 4" id="KW-0863">Zinc-finger</keyword>
<evidence type="ECO:0000256" key="1">
    <source>
        <dbReference type="ARBA" id="ARBA00022723"/>
    </source>
</evidence>
<evidence type="ECO:0000313" key="6">
    <source>
        <dbReference type="EMBL" id="KAJ8600799.1"/>
    </source>
</evidence>
<dbReference type="PROSITE" id="PS01358">
    <property type="entry name" value="ZF_RANBP2_1"/>
    <property type="match status" value="1"/>
</dbReference>
<dbReference type="InterPro" id="IPR001876">
    <property type="entry name" value="Znf_RanBP2"/>
</dbReference>
<gene>
    <name evidence="6" type="ORF">CTAYLR_009998</name>
</gene>
<protein>
    <recommendedName>
        <fullName evidence="5">RanBP2-type domain-containing protein</fullName>
    </recommendedName>
</protein>
<dbReference type="InterPro" id="IPR012317">
    <property type="entry name" value="Poly(ADP-ribose)pol_cat_dom"/>
</dbReference>
<evidence type="ECO:0000256" key="3">
    <source>
        <dbReference type="ARBA" id="ARBA00022833"/>
    </source>
</evidence>
<evidence type="ECO:0000313" key="7">
    <source>
        <dbReference type="Proteomes" id="UP001230188"/>
    </source>
</evidence>
<evidence type="ECO:0000259" key="5">
    <source>
        <dbReference type="PROSITE" id="PS50199"/>
    </source>
</evidence>
<feature type="domain" description="RanBP2-type" evidence="5">
    <location>
        <begin position="24"/>
        <end position="53"/>
    </location>
</feature>